<dbReference type="PANTHER" id="PTHR43289:SF6">
    <property type="entry name" value="SERINE_THREONINE-PROTEIN KINASE NEKL-3"/>
    <property type="match status" value="1"/>
</dbReference>
<dbReference type="InterPro" id="IPR000719">
    <property type="entry name" value="Prot_kinase_dom"/>
</dbReference>
<evidence type="ECO:0000313" key="11">
    <source>
        <dbReference type="Proteomes" id="UP000503640"/>
    </source>
</evidence>
<evidence type="ECO:0000256" key="7">
    <source>
        <dbReference type="PROSITE-ProRule" id="PRU10141"/>
    </source>
</evidence>
<keyword evidence="8" id="KW-1133">Transmembrane helix</keyword>
<keyword evidence="3" id="KW-0808">Transferase</keyword>
<sequence>MAVRKVGSSRILREIGRGGMSVVYEAYQEGLDRRVAVKAFQPGHTPSKDLVERFRREGRAYAQMRHPALLAVHDLVEKDEGLFLVTEFVDGADLQKLLSAGGALPVACVAAIGARMADALECVHEHALVHRDVKPSNVMLSRAGEVKLMDLGIAKDPLASEITRTGAVVGTPAYVSPEMLEGEQATEHSDIWSTGVMLYELAAGRRPFQGDTFAELFAAVRKKRLRPVRDAAPEVPRRLARAIERCLEKRPSRRWPSAGALARELEACAERLLGGAPAEEVLAALLSDRGLTEEARSVAVRSTVLSRASVADAPAAPSSRGLARLGWALAAALVIAGACLAWARQAL</sequence>
<reference evidence="11" key="1">
    <citation type="journal article" date="2020" name="Appl. Environ. Microbiol.">
        <title>Diazotrophic Anaeromyxobacter Isolates from Soils.</title>
        <authorList>
            <person name="Masuda Y."/>
            <person name="Yamanaka H."/>
            <person name="Xu Z.X."/>
            <person name="Shiratori Y."/>
            <person name="Aono T."/>
            <person name="Amachi S."/>
            <person name="Senoo K."/>
            <person name="Itoh H."/>
        </authorList>
    </citation>
    <scope>NUCLEOTIDE SEQUENCE [LARGE SCALE GENOMIC DNA]</scope>
    <source>
        <strain evidence="11">R267</strain>
    </source>
</reference>
<dbReference type="CDD" id="cd14014">
    <property type="entry name" value="STKc_PknB_like"/>
    <property type="match status" value="1"/>
</dbReference>
<accession>A0A7I9VQ60</accession>
<keyword evidence="11" id="KW-1185">Reference proteome</keyword>
<evidence type="ECO:0000256" key="4">
    <source>
        <dbReference type="ARBA" id="ARBA00022741"/>
    </source>
</evidence>
<dbReference type="Gene3D" id="1.10.510.10">
    <property type="entry name" value="Transferase(Phosphotransferase) domain 1"/>
    <property type="match status" value="1"/>
</dbReference>
<dbReference type="Pfam" id="PF00069">
    <property type="entry name" value="Pkinase"/>
    <property type="match status" value="1"/>
</dbReference>
<gene>
    <name evidence="10" type="ORF">AMYX_31190</name>
</gene>
<keyword evidence="8" id="KW-0472">Membrane</keyword>
<feature type="transmembrane region" description="Helical" evidence="8">
    <location>
        <begin position="325"/>
        <end position="343"/>
    </location>
</feature>
<dbReference type="PROSITE" id="PS00107">
    <property type="entry name" value="PROTEIN_KINASE_ATP"/>
    <property type="match status" value="1"/>
</dbReference>
<keyword evidence="4 7" id="KW-0547">Nucleotide-binding</keyword>
<dbReference type="PROSITE" id="PS50011">
    <property type="entry name" value="PROTEIN_KINASE_DOM"/>
    <property type="match status" value="1"/>
</dbReference>
<dbReference type="InterPro" id="IPR011009">
    <property type="entry name" value="Kinase-like_dom_sf"/>
</dbReference>
<feature type="binding site" evidence="7">
    <location>
        <position position="38"/>
    </location>
    <ligand>
        <name>ATP</name>
        <dbReference type="ChEBI" id="CHEBI:30616"/>
    </ligand>
</feature>
<keyword evidence="6 7" id="KW-0067">ATP-binding</keyword>
<evidence type="ECO:0000256" key="6">
    <source>
        <dbReference type="ARBA" id="ARBA00022840"/>
    </source>
</evidence>
<dbReference type="SUPFAM" id="SSF56112">
    <property type="entry name" value="Protein kinase-like (PK-like)"/>
    <property type="match status" value="1"/>
</dbReference>
<evidence type="ECO:0000256" key="1">
    <source>
        <dbReference type="ARBA" id="ARBA00012513"/>
    </source>
</evidence>
<dbReference type="SMART" id="SM00220">
    <property type="entry name" value="S_TKc"/>
    <property type="match status" value="1"/>
</dbReference>
<dbReference type="EC" id="2.7.11.1" evidence="1"/>
<keyword evidence="8" id="KW-0812">Transmembrane</keyword>
<evidence type="ECO:0000259" key="9">
    <source>
        <dbReference type="PROSITE" id="PS50011"/>
    </source>
</evidence>
<organism evidence="10 11">
    <name type="scientific">Anaeromyxobacter diazotrophicus</name>
    <dbReference type="NCBI Taxonomy" id="2590199"/>
    <lineage>
        <taxon>Bacteria</taxon>
        <taxon>Pseudomonadati</taxon>
        <taxon>Myxococcota</taxon>
        <taxon>Myxococcia</taxon>
        <taxon>Myxococcales</taxon>
        <taxon>Cystobacterineae</taxon>
        <taxon>Anaeromyxobacteraceae</taxon>
        <taxon>Anaeromyxobacter</taxon>
    </lineage>
</organism>
<protein>
    <recommendedName>
        <fullName evidence="1">non-specific serine/threonine protein kinase</fullName>
        <ecNumber evidence="1">2.7.11.1</ecNumber>
    </recommendedName>
</protein>
<dbReference type="Gene3D" id="3.30.200.20">
    <property type="entry name" value="Phosphorylase Kinase, domain 1"/>
    <property type="match status" value="1"/>
</dbReference>
<evidence type="ECO:0000256" key="8">
    <source>
        <dbReference type="SAM" id="Phobius"/>
    </source>
</evidence>
<feature type="domain" description="Protein kinase" evidence="9">
    <location>
        <begin position="9"/>
        <end position="273"/>
    </location>
</feature>
<comment type="caution">
    <text evidence="10">The sequence shown here is derived from an EMBL/GenBank/DDBJ whole genome shotgun (WGS) entry which is preliminary data.</text>
</comment>
<dbReference type="RefSeq" id="WP_176066860.1">
    <property type="nucleotide sequence ID" value="NZ_BJTG01000007.1"/>
</dbReference>
<proteinExistence type="predicted"/>
<dbReference type="PROSITE" id="PS00108">
    <property type="entry name" value="PROTEIN_KINASE_ST"/>
    <property type="match status" value="1"/>
</dbReference>
<keyword evidence="5" id="KW-0418">Kinase</keyword>
<dbReference type="Proteomes" id="UP000503640">
    <property type="component" value="Unassembled WGS sequence"/>
</dbReference>
<dbReference type="EMBL" id="BJTG01000007">
    <property type="protein sequence ID" value="GEJ58378.1"/>
    <property type="molecule type" value="Genomic_DNA"/>
</dbReference>
<evidence type="ECO:0000256" key="2">
    <source>
        <dbReference type="ARBA" id="ARBA00022527"/>
    </source>
</evidence>
<evidence type="ECO:0000313" key="10">
    <source>
        <dbReference type="EMBL" id="GEJ58378.1"/>
    </source>
</evidence>
<dbReference type="InterPro" id="IPR008271">
    <property type="entry name" value="Ser/Thr_kinase_AS"/>
</dbReference>
<dbReference type="FunFam" id="1.10.510.10:FF:000021">
    <property type="entry name" value="Serine/threonine protein kinase"/>
    <property type="match status" value="1"/>
</dbReference>
<name>A0A7I9VQ60_9BACT</name>
<evidence type="ECO:0000256" key="3">
    <source>
        <dbReference type="ARBA" id="ARBA00022679"/>
    </source>
</evidence>
<dbReference type="InterPro" id="IPR017441">
    <property type="entry name" value="Protein_kinase_ATP_BS"/>
</dbReference>
<evidence type="ECO:0000256" key="5">
    <source>
        <dbReference type="ARBA" id="ARBA00022777"/>
    </source>
</evidence>
<dbReference type="GO" id="GO:0005524">
    <property type="term" value="F:ATP binding"/>
    <property type="evidence" value="ECO:0007669"/>
    <property type="project" value="UniProtKB-UniRule"/>
</dbReference>
<dbReference type="GO" id="GO:0004674">
    <property type="term" value="F:protein serine/threonine kinase activity"/>
    <property type="evidence" value="ECO:0007669"/>
    <property type="project" value="UniProtKB-KW"/>
</dbReference>
<dbReference type="PANTHER" id="PTHR43289">
    <property type="entry name" value="MITOGEN-ACTIVATED PROTEIN KINASE KINASE KINASE 20-RELATED"/>
    <property type="match status" value="1"/>
</dbReference>
<keyword evidence="2" id="KW-0723">Serine/threonine-protein kinase</keyword>
<dbReference type="AlphaFoldDB" id="A0A7I9VQ60"/>